<dbReference type="GeneID" id="18502838"/>
<dbReference type="KEGG" id="vg:18502838"/>
<gene>
    <name evidence="3" type="primary">76</name>
    <name evidence="3" type="ORF">PBI_EAGLEEYE_76</name>
</gene>
<dbReference type="EMBL" id="KF861510">
    <property type="protein sequence ID" value="AHG23856.1"/>
    <property type="molecule type" value="Genomic_DNA"/>
</dbReference>
<sequence length="86" mass="9385">MTKLADFSPENPRDWDPNHPSLRSPIAPHETGGLLRIRRSGATAKDMLKLFKIGPQALANSFNKAMANENDAAHAGRDIYDGTRAA</sequence>
<feature type="region of interest" description="Disordered" evidence="1">
    <location>
        <begin position="1"/>
        <end position="30"/>
    </location>
</feature>
<accession>W0LJ91</accession>
<dbReference type="Pfam" id="PF17469">
    <property type="entry name" value="GP68"/>
    <property type="match status" value="1"/>
</dbReference>
<proteinExistence type="predicted"/>
<reference evidence="3 4" key="1">
    <citation type="submission" date="2013-11" db="EMBL/GenBank/DDBJ databases">
        <authorList>
            <person name="Awa H."/>
            <person name="Bernal J.T."/>
            <person name="Coelho R.E."/>
            <person name="Culpepper S.C."/>
            <person name="Devaraju V.S."/>
            <person name="Higgins R.T."/>
            <person name="Husein A.J."/>
            <person name="Johnston E.M."/>
            <person name="Jung J.A."/>
            <person name="Kanani-Hendijani T.A."/>
            <person name="Knapp R.E."/>
            <person name="Lepiocha N."/>
            <person name="McCarter A.J."/>
            <person name="Merlau P.R."/>
            <person name="Monfared M.S."/>
            <person name="Olney H.P."/>
            <person name="Pineda M.R."/>
            <person name="Pizzini S.E."/>
            <person name="Roberson D.J."/>
            <person name="Rodriguez J."/>
            <person name="Simpson N.A."/>
            <person name="Stevens S.C."/>
            <person name="Stroub-Tahmassi C.A."/>
            <person name="Syed N."/>
            <person name="Torres S.E."/>
            <person name="Townsend C.W."/>
            <person name="White X.E."/>
            <person name="Willette C.E."/>
            <person name="Deming K.E."/>
            <person name="Simon S.E."/>
            <person name="Benjamin R.C."/>
            <person name="Hughes L.E."/>
            <person name="Hale R.H."/>
            <person name="Lamson-Kim T."/>
            <person name="Visi D.H."/>
            <person name="Allen M.S."/>
            <person name="Bradley K.W."/>
            <person name="Clarke D.Q."/>
            <person name="Lewis M.F."/>
            <person name="Barker L.P."/>
            <person name="Bailey C."/>
            <person name="Asai D.J."/>
            <person name="Garber M.L."/>
            <person name="Bowman C.A."/>
            <person name="Russell D.A."/>
            <person name="Pope W.H."/>
            <person name="Jacobs-Sera D."/>
            <person name="Hendrix R.W."/>
            <person name="Hatfull G.F."/>
        </authorList>
    </citation>
    <scope>NUCLEOTIDE SEQUENCE [LARGE SCALE GENOMIC DNA]</scope>
</reference>
<dbReference type="OrthoDB" id="14908at10239"/>
<dbReference type="Proteomes" id="UP000019119">
    <property type="component" value="Segment"/>
</dbReference>
<dbReference type="RefSeq" id="YP_009005818.1">
    <property type="nucleotide sequence ID" value="NC_023564.1"/>
</dbReference>
<protein>
    <recommendedName>
        <fullName evidence="2">Gp68-like predicted RNA polymerase component domain-containing protein</fullName>
    </recommendedName>
</protein>
<evidence type="ECO:0000313" key="3">
    <source>
        <dbReference type="EMBL" id="AHG23856.1"/>
    </source>
</evidence>
<evidence type="ECO:0000313" key="4">
    <source>
        <dbReference type="Proteomes" id="UP000019119"/>
    </source>
</evidence>
<name>W0LJ91_9CAUD</name>
<evidence type="ECO:0000259" key="2">
    <source>
        <dbReference type="Pfam" id="PF17469"/>
    </source>
</evidence>
<organism evidence="3 4">
    <name type="scientific">Mycobacterium phage EagleEye</name>
    <dbReference type="NCBI Taxonomy" id="1429759"/>
    <lineage>
        <taxon>Viruses</taxon>
        <taxon>Duplodnaviria</taxon>
        <taxon>Heunggongvirae</taxon>
        <taxon>Uroviricota</taxon>
        <taxon>Caudoviricetes</taxon>
        <taxon>Eagleeyevirus</taxon>
        <taxon>Eagleeyevirus eagleeye</taxon>
    </lineage>
</organism>
<keyword evidence="4" id="KW-1185">Reference proteome</keyword>
<evidence type="ECO:0000256" key="1">
    <source>
        <dbReference type="SAM" id="MobiDB-lite"/>
    </source>
</evidence>
<dbReference type="InterPro" id="IPR035343">
    <property type="entry name" value="Gp68"/>
</dbReference>
<feature type="domain" description="Gp68-like predicted RNA polymerase component" evidence="2">
    <location>
        <begin position="15"/>
        <end position="83"/>
    </location>
</feature>